<keyword evidence="4" id="KW-0804">Transcription</keyword>
<dbReference type="AlphaFoldDB" id="A0A1Y1HTJ5"/>
<dbReference type="PANTHER" id="PTHR48068">
    <property type="entry name" value="TAF9 RNA POLYMERASE II, TATA BOX-BINDING PROTEIN (TBP)-ASSOCIATED FACTOR"/>
    <property type="match status" value="1"/>
</dbReference>
<keyword evidence="5" id="KW-0539">Nucleus</keyword>
<protein>
    <submittedName>
        <fullName evidence="7">Transcription initiation factor TFIID subunit</fullName>
    </submittedName>
</protein>
<name>A0A1Y1HTJ5_KLENI</name>
<dbReference type="Gene3D" id="1.10.20.10">
    <property type="entry name" value="Histone, subunit A"/>
    <property type="match status" value="1"/>
</dbReference>
<keyword evidence="7" id="KW-0396">Initiation factor</keyword>
<gene>
    <name evidence="7" type="ORF">KFL_000550290</name>
</gene>
<keyword evidence="7" id="KW-0648">Protein biosynthesis</keyword>
<evidence type="ECO:0000313" key="7">
    <source>
        <dbReference type="EMBL" id="GAQ80499.1"/>
    </source>
</evidence>
<dbReference type="GO" id="GO:0005669">
    <property type="term" value="C:transcription factor TFIID complex"/>
    <property type="evidence" value="ECO:0000318"/>
    <property type="project" value="GO_Central"/>
</dbReference>
<dbReference type="GO" id="GO:0003743">
    <property type="term" value="F:translation initiation factor activity"/>
    <property type="evidence" value="ECO:0007669"/>
    <property type="project" value="UniProtKB-KW"/>
</dbReference>
<dbReference type="CDD" id="cd07979">
    <property type="entry name" value="HFD_TAF9"/>
    <property type="match status" value="1"/>
</dbReference>
<dbReference type="SUPFAM" id="SSF47113">
    <property type="entry name" value="Histone-fold"/>
    <property type="match status" value="1"/>
</dbReference>
<sequence length="138" mass="15546">MADAGAAGDLPQDAKVIIEILRSMGVENYEPRVVNQLLEFMYRYFTDALSDARTYSEHANKPAIDIDDVKLAIQSRVNFSFTQPPPREVLLELAKQRNSIPLPEIEPRPGLRLPPDVDTLTAPNYQIATPDERPQTTR</sequence>
<dbReference type="Pfam" id="PF02291">
    <property type="entry name" value="TFIID-31kDa"/>
    <property type="match status" value="1"/>
</dbReference>
<evidence type="ECO:0000256" key="4">
    <source>
        <dbReference type="ARBA" id="ARBA00023163"/>
    </source>
</evidence>
<evidence type="ECO:0000256" key="6">
    <source>
        <dbReference type="SAM" id="MobiDB-lite"/>
    </source>
</evidence>
<dbReference type="STRING" id="105231.A0A1Y1HTJ5"/>
<evidence type="ECO:0000256" key="5">
    <source>
        <dbReference type="ARBA" id="ARBA00023242"/>
    </source>
</evidence>
<dbReference type="EMBL" id="DF237004">
    <property type="protein sequence ID" value="GAQ80499.1"/>
    <property type="molecule type" value="Genomic_DNA"/>
</dbReference>
<evidence type="ECO:0000256" key="1">
    <source>
        <dbReference type="ARBA" id="ARBA00004123"/>
    </source>
</evidence>
<dbReference type="OrthoDB" id="341924at2759"/>
<dbReference type="InterPro" id="IPR051431">
    <property type="entry name" value="TFIID_subunit_9"/>
</dbReference>
<proteinExistence type="inferred from homology"/>
<dbReference type="GO" id="GO:0046982">
    <property type="term" value="F:protein heterodimerization activity"/>
    <property type="evidence" value="ECO:0007669"/>
    <property type="project" value="InterPro"/>
</dbReference>
<reference evidence="7 8" key="1">
    <citation type="journal article" date="2014" name="Nat. Commun.">
        <title>Klebsormidium flaccidum genome reveals primary factors for plant terrestrial adaptation.</title>
        <authorList>
            <person name="Hori K."/>
            <person name="Maruyama F."/>
            <person name="Fujisawa T."/>
            <person name="Togashi T."/>
            <person name="Yamamoto N."/>
            <person name="Seo M."/>
            <person name="Sato S."/>
            <person name="Yamada T."/>
            <person name="Mori H."/>
            <person name="Tajima N."/>
            <person name="Moriyama T."/>
            <person name="Ikeuchi M."/>
            <person name="Watanabe M."/>
            <person name="Wada H."/>
            <person name="Kobayashi K."/>
            <person name="Saito M."/>
            <person name="Masuda T."/>
            <person name="Sasaki-Sekimoto Y."/>
            <person name="Mashiguchi K."/>
            <person name="Awai K."/>
            <person name="Shimojima M."/>
            <person name="Masuda S."/>
            <person name="Iwai M."/>
            <person name="Nobusawa T."/>
            <person name="Narise T."/>
            <person name="Kondo S."/>
            <person name="Saito H."/>
            <person name="Sato R."/>
            <person name="Murakawa M."/>
            <person name="Ihara Y."/>
            <person name="Oshima-Yamada Y."/>
            <person name="Ohtaka K."/>
            <person name="Satoh M."/>
            <person name="Sonobe K."/>
            <person name="Ishii M."/>
            <person name="Ohtani R."/>
            <person name="Kanamori-Sato M."/>
            <person name="Honoki R."/>
            <person name="Miyazaki D."/>
            <person name="Mochizuki H."/>
            <person name="Umetsu J."/>
            <person name="Higashi K."/>
            <person name="Shibata D."/>
            <person name="Kamiya Y."/>
            <person name="Sato N."/>
            <person name="Nakamura Y."/>
            <person name="Tabata S."/>
            <person name="Ida S."/>
            <person name="Kurokawa K."/>
            <person name="Ohta H."/>
        </authorList>
    </citation>
    <scope>NUCLEOTIDE SEQUENCE [LARGE SCALE GENOMIC DNA]</scope>
    <source>
        <strain evidence="7 8">NIES-2285</strain>
    </source>
</reference>
<keyword evidence="3" id="KW-0805">Transcription regulation</keyword>
<dbReference type="FunFam" id="1.10.20.10:FF:000018">
    <property type="entry name" value="Transcription initiation factor TFIID subunit 9"/>
    <property type="match status" value="1"/>
</dbReference>
<dbReference type="Proteomes" id="UP000054558">
    <property type="component" value="Unassembled WGS sequence"/>
</dbReference>
<dbReference type="GO" id="GO:0000124">
    <property type="term" value="C:SAGA complex"/>
    <property type="evidence" value="ECO:0000318"/>
    <property type="project" value="GO_Central"/>
</dbReference>
<keyword evidence="8" id="KW-1185">Reference proteome</keyword>
<dbReference type="OMA" id="YEPRVVT"/>
<dbReference type="GO" id="GO:0003713">
    <property type="term" value="F:transcription coactivator activity"/>
    <property type="evidence" value="ECO:0000318"/>
    <property type="project" value="GO_Central"/>
</dbReference>
<evidence type="ECO:0000256" key="2">
    <source>
        <dbReference type="ARBA" id="ARBA00007646"/>
    </source>
</evidence>
<dbReference type="PANTHER" id="PTHR48068:SF4">
    <property type="entry name" value="TATA-BOX BINDING PROTEIN ASSOCIATED FACTOR 9"/>
    <property type="match status" value="1"/>
</dbReference>
<comment type="similarity">
    <text evidence="2">Belongs to the TAF9 family.</text>
</comment>
<dbReference type="GO" id="GO:0051123">
    <property type="term" value="P:RNA polymerase II preinitiation complex assembly"/>
    <property type="evidence" value="ECO:0000318"/>
    <property type="project" value="GO_Central"/>
</dbReference>
<organism evidence="7 8">
    <name type="scientific">Klebsormidium nitens</name>
    <name type="common">Green alga</name>
    <name type="synonym">Ulothrix nitens</name>
    <dbReference type="NCBI Taxonomy" id="105231"/>
    <lineage>
        <taxon>Eukaryota</taxon>
        <taxon>Viridiplantae</taxon>
        <taxon>Streptophyta</taxon>
        <taxon>Klebsormidiophyceae</taxon>
        <taxon>Klebsormidiales</taxon>
        <taxon>Klebsormidiaceae</taxon>
        <taxon>Klebsormidium</taxon>
    </lineage>
</organism>
<comment type="subcellular location">
    <subcellularLocation>
        <location evidence="1">Nucleus</location>
    </subcellularLocation>
</comment>
<evidence type="ECO:0000313" key="8">
    <source>
        <dbReference type="Proteomes" id="UP000054558"/>
    </source>
</evidence>
<dbReference type="InterPro" id="IPR003162">
    <property type="entry name" value="TFIID-31"/>
</dbReference>
<accession>A0A1Y1HTJ5</accession>
<dbReference type="InterPro" id="IPR009072">
    <property type="entry name" value="Histone-fold"/>
</dbReference>
<feature type="region of interest" description="Disordered" evidence="6">
    <location>
        <begin position="101"/>
        <end position="138"/>
    </location>
</feature>
<evidence type="ECO:0000256" key="3">
    <source>
        <dbReference type="ARBA" id="ARBA00023015"/>
    </source>
</evidence>